<evidence type="ECO:0000256" key="3">
    <source>
        <dbReference type="ARBA" id="ARBA00022801"/>
    </source>
</evidence>
<evidence type="ECO:0000256" key="4">
    <source>
        <dbReference type="ARBA" id="ARBA00023134"/>
    </source>
</evidence>
<protein>
    <submittedName>
        <fullName evidence="5">Uncharacterized protein</fullName>
    </submittedName>
</protein>
<dbReference type="InterPro" id="IPR027417">
    <property type="entry name" value="P-loop_NTPase"/>
</dbReference>
<dbReference type="SUPFAM" id="SSF52540">
    <property type="entry name" value="P-loop containing nucleoside triphosphate hydrolases"/>
    <property type="match status" value="1"/>
</dbReference>
<evidence type="ECO:0000313" key="5">
    <source>
        <dbReference type="EMBL" id="JAD94054.1"/>
    </source>
</evidence>
<dbReference type="GO" id="GO:0005829">
    <property type="term" value="C:cytosol"/>
    <property type="evidence" value="ECO:0007669"/>
    <property type="project" value="TreeGrafter"/>
</dbReference>
<keyword evidence="4" id="KW-0342">GTP-binding</keyword>
<dbReference type="EMBL" id="GBRH01203841">
    <property type="protein sequence ID" value="JAD94054.1"/>
    <property type="molecule type" value="Transcribed_RNA"/>
</dbReference>
<proteinExistence type="predicted"/>
<dbReference type="GO" id="GO:0005525">
    <property type="term" value="F:GTP binding"/>
    <property type="evidence" value="ECO:0007669"/>
    <property type="project" value="UniProtKB-KW"/>
</dbReference>
<dbReference type="PANTHER" id="PTHR45709:SF2">
    <property type="entry name" value="LARGE SUBUNIT GTPASE 1 HOMOLOG"/>
    <property type="match status" value="1"/>
</dbReference>
<dbReference type="AlphaFoldDB" id="A0A0A9DZR0"/>
<sequence length="70" mass="8356">MVVDARDPIFYRCPDLEEIDEHKRTMLLVNKADLLPLNIRKRWAYYFKAHDILYVFWSVKAATATLELDL</sequence>
<dbReference type="PANTHER" id="PTHR45709">
    <property type="entry name" value="LARGE SUBUNIT GTPASE 1 HOMOLOG-RELATED"/>
    <property type="match status" value="1"/>
</dbReference>
<keyword evidence="2" id="KW-0547">Nucleotide-binding</keyword>
<keyword evidence="3" id="KW-0378">Hydrolase</keyword>
<organism evidence="5">
    <name type="scientific">Arundo donax</name>
    <name type="common">Giant reed</name>
    <name type="synonym">Donax arundinaceus</name>
    <dbReference type="NCBI Taxonomy" id="35708"/>
    <lineage>
        <taxon>Eukaryota</taxon>
        <taxon>Viridiplantae</taxon>
        <taxon>Streptophyta</taxon>
        <taxon>Embryophyta</taxon>
        <taxon>Tracheophyta</taxon>
        <taxon>Spermatophyta</taxon>
        <taxon>Magnoliopsida</taxon>
        <taxon>Liliopsida</taxon>
        <taxon>Poales</taxon>
        <taxon>Poaceae</taxon>
        <taxon>PACMAD clade</taxon>
        <taxon>Arundinoideae</taxon>
        <taxon>Arundineae</taxon>
        <taxon>Arundo</taxon>
    </lineage>
</organism>
<evidence type="ECO:0000256" key="2">
    <source>
        <dbReference type="ARBA" id="ARBA00022741"/>
    </source>
</evidence>
<name>A0A0A9DZR0_ARUDO</name>
<dbReference type="GO" id="GO:0003924">
    <property type="term" value="F:GTPase activity"/>
    <property type="evidence" value="ECO:0007669"/>
    <property type="project" value="InterPro"/>
</dbReference>
<evidence type="ECO:0000256" key="1">
    <source>
        <dbReference type="ARBA" id="ARBA00022490"/>
    </source>
</evidence>
<accession>A0A0A9DZR0</accession>
<reference evidence="5" key="2">
    <citation type="journal article" date="2015" name="Data Brief">
        <title>Shoot transcriptome of the giant reed, Arundo donax.</title>
        <authorList>
            <person name="Barrero R.A."/>
            <person name="Guerrero F.D."/>
            <person name="Moolhuijzen P."/>
            <person name="Goolsby J.A."/>
            <person name="Tidwell J."/>
            <person name="Bellgard S.E."/>
            <person name="Bellgard M.I."/>
        </authorList>
    </citation>
    <scope>NUCLEOTIDE SEQUENCE</scope>
    <source>
        <tissue evidence="5">Shoot tissue taken approximately 20 cm above the soil surface</tissue>
    </source>
</reference>
<dbReference type="Gene3D" id="3.40.50.300">
    <property type="entry name" value="P-loop containing nucleotide triphosphate hydrolases"/>
    <property type="match status" value="1"/>
</dbReference>
<reference evidence="5" key="1">
    <citation type="submission" date="2014-09" db="EMBL/GenBank/DDBJ databases">
        <authorList>
            <person name="Magalhaes I.L.F."/>
            <person name="Oliveira U."/>
            <person name="Santos F.R."/>
            <person name="Vidigal T.H.D.A."/>
            <person name="Brescovit A.D."/>
            <person name="Santos A.J."/>
        </authorList>
    </citation>
    <scope>NUCLEOTIDE SEQUENCE</scope>
    <source>
        <tissue evidence="5">Shoot tissue taken approximately 20 cm above the soil surface</tissue>
    </source>
</reference>
<dbReference type="InterPro" id="IPR043358">
    <property type="entry name" value="GNL1-like"/>
</dbReference>
<keyword evidence="1" id="KW-0963">Cytoplasm</keyword>